<dbReference type="Gene3D" id="3.60.15.10">
    <property type="entry name" value="Ribonuclease Z/Hydroxyacylglutathione hydrolase-like"/>
    <property type="match status" value="1"/>
</dbReference>
<dbReference type="EC" id="3.-.-.-" evidence="2"/>
<dbReference type="EMBL" id="SJPS01000001">
    <property type="protein sequence ID" value="TWU30321.1"/>
    <property type="molecule type" value="Genomic_DNA"/>
</dbReference>
<accession>A0A5C6D3F9</accession>
<evidence type="ECO:0000313" key="3">
    <source>
        <dbReference type="Proteomes" id="UP000318437"/>
    </source>
</evidence>
<dbReference type="PANTHER" id="PTHR42951">
    <property type="entry name" value="METALLO-BETA-LACTAMASE DOMAIN-CONTAINING"/>
    <property type="match status" value="1"/>
</dbReference>
<gene>
    <name evidence="2" type="primary">yflN</name>
    <name evidence="2" type="ORF">Pla144_11070</name>
</gene>
<proteinExistence type="predicted"/>
<feature type="domain" description="Metallo-beta-lactamase" evidence="1">
    <location>
        <begin position="22"/>
        <end position="222"/>
    </location>
</feature>
<dbReference type="GO" id="GO:0016787">
    <property type="term" value="F:hydrolase activity"/>
    <property type="evidence" value="ECO:0007669"/>
    <property type="project" value="UniProtKB-KW"/>
</dbReference>
<dbReference type="AlphaFoldDB" id="A0A5C6D3F9"/>
<reference evidence="2 3" key="1">
    <citation type="submission" date="2019-02" db="EMBL/GenBank/DDBJ databases">
        <title>Deep-cultivation of Planctomycetes and their phenomic and genomic characterization uncovers novel biology.</title>
        <authorList>
            <person name="Wiegand S."/>
            <person name="Jogler M."/>
            <person name="Boedeker C."/>
            <person name="Pinto D."/>
            <person name="Vollmers J."/>
            <person name="Rivas-Marin E."/>
            <person name="Kohn T."/>
            <person name="Peeters S.H."/>
            <person name="Heuer A."/>
            <person name="Rast P."/>
            <person name="Oberbeckmann S."/>
            <person name="Bunk B."/>
            <person name="Jeske O."/>
            <person name="Meyerdierks A."/>
            <person name="Storesund J.E."/>
            <person name="Kallscheuer N."/>
            <person name="Luecker S."/>
            <person name="Lage O.M."/>
            <person name="Pohl T."/>
            <person name="Merkel B.J."/>
            <person name="Hornburger P."/>
            <person name="Mueller R.-W."/>
            <person name="Bruemmer F."/>
            <person name="Labrenz M."/>
            <person name="Spormann A.M."/>
            <person name="Op Den Camp H."/>
            <person name="Overmann J."/>
            <person name="Amann R."/>
            <person name="Jetten M.S.M."/>
            <person name="Mascher T."/>
            <person name="Medema M.H."/>
            <person name="Devos D.P."/>
            <person name="Kaster A.-K."/>
            <person name="Ovreas L."/>
            <person name="Rohde M."/>
            <person name="Galperin M.Y."/>
            <person name="Jogler C."/>
        </authorList>
    </citation>
    <scope>NUCLEOTIDE SEQUENCE [LARGE SCALE GENOMIC DNA]</scope>
    <source>
        <strain evidence="2 3">Pla144</strain>
    </source>
</reference>
<name>A0A5C6D3F9_9BACT</name>
<keyword evidence="2" id="KW-0378">Hydrolase</keyword>
<dbReference type="InterPro" id="IPR036866">
    <property type="entry name" value="RibonucZ/Hydroxyglut_hydro"/>
</dbReference>
<dbReference type="RefSeq" id="WP_146448452.1">
    <property type="nucleotide sequence ID" value="NZ_SJPS01000001.1"/>
</dbReference>
<dbReference type="SUPFAM" id="SSF56281">
    <property type="entry name" value="Metallo-hydrolase/oxidoreductase"/>
    <property type="match status" value="1"/>
</dbReference>
<dbReference type="OrthoDB" id="9802248at2"/>
<organism evidence="2 3">
    <name type="scientific">Bythopirellula polymerisocia</name>
    <dbReference type="NCBI Taxonomy" id="2528003"/>
    <lineage>
        <taxon>Bacteria</taxon>
        <taxon>Pseudomonadati</taxon>
        <taxon>Planctomycetota</taxon>
        <taxon>Planctomycetia</taxon>
        <taxon>Pirellulales</taxon>
        <taxon>Lacipirellulaceae</taxon>
        <taxon>Bythopirellula</taxon>
    </lineage>
</organism>
<dbReference type="InterPro" id="IPR050855">
    <property type="entry name" value="NDM-1-like"/>
</dbReference>
<dbReference type="CDD" id="cd07721">
    <property type="entry name" value="yflN-like_MBL-fold"/>
    <property type="match status" value="1"/>
</dbReference>
<protein>
    <submittedName>
        <fullName evidence="2">Putative metallo-hydrolase YflN</fullName>
        <ecNumber evidence="2">3.-.-.-</ecNumber>
    </submittedName>
</protein>
<keyword evidence="3" id="KW-1185">Reference proteome</keyword>
<dbReference type="InterPro" id="IPR001279">
    <property type="entry name" value="Metallo-B-lactamas"/>
</dbReference>
<sequence length="251" mass="28073">MIGTQVFSITDNVWCVRRPSYLTCSYLVRTPRGTVLVDAGMDSTGADIHQGLEKMKAKPSSITSVLLTHWHNDHAAGARAIQDETNVPAYCHREDVPQLTREAARLGLVGRVSDMIPEWGLFVLFKGLLGEATPRAVLEPQTVEDGNIIDEYFEVVETPGHTPGHLSFYYKPEKILFAGDALAVVENEVHFMARAVTPNVERARKSMRRCLTMDIDVLCPGHRTPLKDNVRRKCDRMLDHIDNGGRWPLLG</sequence>
<evidence type="ECO:0000313" key="2">
    <source>
        <dbReference type="EMBL" id="TWU30321.1"/>
    </source>
</evidence>
<comment type="caution">
    <text evidence="2">The sequence shown here is derived from an EMBL/GenBank/DDBJ whole genome shotgun (WGS) entry which is preliminary data.</text>
</comment>
<dbReference type="SMART" id="SM00849">
    <property type="entry name" value="Lactamase_B"/>
    <property type="match status" value="1"/>
</dbReference>
<dbReference type="Proteomes" id="UP000318437">
    <property type="component" value="Unassembled WGS sequence"/>
</dbReference>
<dbReference type="PANTHER" id="PTHR42951:SF17">
    <property type="entry name" value="METALLO-BETA-LACTAMASE DOMAIN-CONTAINING PROTEIN"/>
    <property type="match status" value="1"/>
</dbReference>
<evidence type="ECO:0000259" key="1">
    <source>
        <dbReference type="SMART" id="SM00849"/>
    </source>
</evidence>
<dbReference type="Pfam" id="PF00753">
    <property type="entry name" value="Lactamase_B"/>
    <property type="match status" value="1"/>
</dbReference>